<keyword evidence="1" id="KW-0472">Membrane</keyword>
<sequence>MEKEVWMRDKYGQNGLARRIENARARMGRFAQDEDGAVFIFSLQVLIVLMVIGGIAIDFVRQDERRTLIQSSLDRAALAAANLDQTLDPALVAKDYLSTSGLDYLNIQPEVEEGAQKEYRRVSMTAQDDMPTIFGDLIGFGVKSFRSNTHAQAEESIGNVEISMVLDVSGSMGQTDSGSYYGVTKIASLRDAATNFTKKMFDNVQPPGAPAGRLSISIVPYNQQVSLGPDLASAYNLSTDHSYNTCADVQLQGFNSVSLPTSGLQRTMYGWSYDFVGQNMYVQKRISDSGENCYEHSYGDIMAFEDNQSDILNKISSLRAGGDTAIDIGARWGFALLDPSAKPAATALVEAGTISSDVADRPLPYPATGLSVDERSMKVMILMTDGQNTRSFSTRMQYRTGNSGLYSTVSSTSFNDDYTTMSKMYWFSQERQDLGEKPYYSFADRNWYAPEEIGDTTTKWVYGRYCTTDYWGRESCSYGWYQEKQFVHRDLNAIDWRTIWSKGWSLQYVIQTFLLPPRQRLDPEESVASIYDEMAISSMFSEKDRNLHDVCKAAKDKEIIVFTVAVDAPQSGKTALADCSSGPSYQYDVDSANLADAFSSIATQISTLRLTN</sequence>
<dbReference type="Gene3D" id="3.40.50.410">
    <property type="entry name" value="von Willebrand factor, type A domain"/>
    <property type="match status" value="1"/>
</dbReference>
<evidence type="ECO:0008006" key="4">
    <source>
        <dbReference type="Google" id="ProtNLM"/>
    </source>
</evidence>
<keyword evidence="3" id="KW-1185">Reference proteome</keyword>
<keyword evidence="1" id="KW-0812">Transmembrane</keyword>
<accession>A0ABN4XFF3</accession>
<dbReference type="Proteomes" id="UP000185622">
    <property type="component" value="Chromosome"/>
</dbReference>
<evidence type="ECO:0000256" key="1">
    <source>
        <dbReference type="SAM" id="Phobius"/>
    </source>
</evidence>
<name>A0ABN4XFF3_9RHOB</name>
<protein>
    <recommendedName>
        <fullName evidence="4">Flp pilus-assembly TadG-like N-terminal domain-containing protein</fullName>
    </recommendedName>
</protein>
<evidence type="ECO:0000313" key="3">
    <source>
        <dbReference type="Proteomes" id="UP000185622"/>
    </source>
</evidence>
<keyword evidence="1" id="KW-1133">Transmembrane helix</keyword>
<reference evidence="2 3" key="1">
    <citation type="submission" date="2017-01" db="EMBL/GenBank/DDBJ databases">
        <title>The complete genome sequence of a sulfur-oxidizing marine bacterium Thioclava sp. 25B10_4T.</title>
        <authorList>
            <person name="Liu Y."/>
            <person name="Lai Q."/>
            <person name="Shao Z."/>
        </authorList>
    </citation>
    <scope>NUCLEOTIDE SEQUENCE [LARGE SCALE GENOMIC DNA]</scope>
    <source>
        <strain evidence="2 3">25B10_4</strain>
    </source>
</reference>
<gene>
    <name evidence="2" type="ORF">BMG03_15830</name>
</gene>
<dbReference type="EMBL" id="CP019437">
    <property type="protein sequence ID" value="AQS49091.1"/>
    <property type="molecule type" value="Genomic_DNA"/>
</dbReference>
<evidence type="ECO:0000313" key="2">
    <source>
        <dbReference type="EMBL" id="AQS49091.1"/>
    </source>
</evidence>
<feature type="transmembrane region" description="Helical" evidence="1">
    <location>
        <begin position="36"/>
        <end position="57"/>
    </location>
</feature>
<proteinExistence type="predicted"/>
<dbReference type="SUPFAM" id="SSF53300">
    <property type="entry name" value="vWA-like"/>
    <property type="match status" value="1"/>
</dbReference>
<organism evidence="2 3">
    <name type="scientific">Thioclava nitratireducens</name>
    <dbReference type="NCBI Taxonomy" id="1915078"/>
    <lineage>
        <taxon>Bacteria</taxon>
        <taxon>Pseudomonadati</taxon>
        <taxon>Pseudomonadota</taxon>
        <taxon>Alphaproteobacteria</taxon>
        <taxon>Rhodobacterales</taxon>
        <taxon>Paracoccaceae</taxon>
        <taxon>Thioclava</taxon>
    </lineage>
</organism>
<dbReference type="InterPro" id="IPR036465">
    <property type="entry name" value="vWFA_dom_sf"/>
</dbReference>